<protein>
    <submittedName>
        <fullName evidence="1">Uncharacterized protein</fullName>
    </submittedName>
</protein>
<reference evidence="1 2" key="1">
    <citation type="submission" date="2011-05" db="EMBL/GenBank/DDBJ databases">
        <authorList>
            <person name="Muzny D."/>
            <person name="Qin X."/>
            <person name="Deng J."/>
            <person name="Jiang H."/>
            <person name="Liu Y."/>
            <person name="Qu J."/>
            <person name="Song X.-Z."/>
            <person name="Zhang L."/>
            <person name="Thornton R."/>
            <person name="Coyle M."/>
            <person name="Francisco L."/>
            <person name="Jackson L."/>
            <person name="Javaid M."/>
            <person name="Korchina V."/>
            <person name="Kovar C."/>
            <person name="Mata R."/>
            <person name="Mathew T."/>
            <person name="Ngo R."/>
            <person name="Nguyen L."/>
            <person name="Nguyen N."/>
            <person name="Okwuonu G."/>
            <person name="Ongeri F."/>
            <person name="Pham C."/>
            <person name="Simmons D."/>
            <person name="Wilczek-Boney K."/>
            <person name="Hale W."/>
            <person name="Jakkamsetti A."/>
            <person name="Pham P."/>
            <person name="Ruth R."/>
            <person name="San Lucas F."/>
            <person name="Warren J."/>
            <person name="Zhang J."/>
            <person name="Zhao Z."/>
            <person name="Zhou C."/>
            <person name="Zhu D."/>
            <person name="Lee S."/>
            <person name="Bess C."/>
            <person name="Blankenburg K."/>
            <person name="Forbes L."/>
            <person name="Fu Q."/>
            <person name="Gubbala S."/>
            <person name="Hirani K."/>
            <person name="Jayaseelan J.C."/>
            <person name="Lara F."/>
            <person name="Munidasa M."/>
            <person name="Palculict T."/>
            <person name="Patil S."/>
            <person name="Pu L.-L."/>
            <person name="Saada N."/>
            <person name="Tang L."/>
            <person name="Weissenberger G."/>
            <person name="Zhu Y."/>
            <person name="Hemphill L."/>
            <person name="Shang Y."/>
            <person name="Youmans B."/>
            <person name="Ayvaz T."/>
            <person name="Ross M."/>
            <person name="Santibanez J."/>
            <person name="Aqrawi P."/>
            <person name="Gross S."/>
            <person name="Joshi V."/>
            <person name="Fowler G."/>
            <person name="Nazareth L."/>
            <person name="Reid J."/>
            <person name="Worley K."/>
            <person name="Petrosino J."/>
            <person name="Highlander S."/>
            <person name="Gibbs R."/>
        </authorList>
    </citation>
    <scope>NUCLEOTIDE SEQUENCE [LARGE SCALE GENOMIC DNA]</scope>
    <source>
        <strain evidence="1 2">ATCC 33926</strain>
    </source>
</reference>
<dbReference type="Proteomes" id="UP000004982">
    <property type="component" value="Unassembled WGS sequence"/>
</dbReference>
<dbReference type="EMBL" id="AFQE01000056">
    <property type="protein sequence ID" value="EGQ77249.1"/>
    <property type="molecule type" value="Genomic_DNA"/>
</dbReference>
<gene>
    <name evidence="1" type="ORF">HMPREF9418_1196</name>
</gene>
<evidence type="ECO:0000313" key="1">
    <source>
        <dbReference type="EMBL" id="EGQ77249.1"/>
    </source>
</evidence>
<sequence>MFSSFVNMDKTAQCQETDGNLYSFIITKLSLLFSLFYQAESERYQTHSFVEQLLNIRVLTQYKESNKTLFSQYLSIHCIKPD</sequence>
<proteinExistence type="predicted"/>
<organism evidence="1 2">
    <name type="scientific">Neisseria macacae ATCC 33926</name>
    <dbReference type="NCBI Taxonomy" id="997348"/>
    <lineage>
        <taxon>Bacteria</taxon>
        <taxon>Pseudomonadati</taxon>
        <taxon>Pseudomonadota</taxon>
        <taxon>Betaproteobacteria</taxon>
        <taxon>Neisseriales</taxon>
        <taxon>Neisseriaceae</taxon>
        <taxon>Neisseria</taxon>
    </lineage>
</organism>
<accession>A0AA36UJS4</accession>
<name>A0AA36UJS4_9NEIS</name>
<evidence type="ECO:0000313" key="2">
    <source>
        <dbReference type="Proteomes" id="UP000004982"/>
    </source>
</evidence>
<comment type="caution">
    <text evidence="1">The sequence shown here is derived from an EMBL/GenBank/DDBJ whole genome shotgun (WGS) entry which is preliminary data.</text>
</comment>
<dbReference type="AlphaFoldDB" id="A0AA36UJS4"/>